<feature type="transmembrane region" description="Helical" evidence="1">
    <location>
        <begin position="33"/>
        <end position="56"/>
    </location>
</feature>
<feature type="transmembrane region" description="Helical" evidence="1">
    <location>
        <begin position="137"/>
        <end position="163"/>
    </location>
</feature>
<feature type="transmembrane region" description="Helical" evidence="1">
    <location>
        <begin position="68"/>
        <end position="91"/>
    </location>
</feature>
<comment type="caution">
    <text evidence="2">The sequence shown here is derived from an EMBL/GenBank/DDBJ whole genome shotgun (WGS) entry which is preliminary data.</text>
</comment>
<keyword evidence="3" id="KW-1185">Reference proteome</keyword>
<organism evidence="2 3">
    <name type="scientific">Streptomyces globisporus</name>
    <dbReference type="NCBI Taxonomy" id="1908"/>
    <lineage>
        <taxon>Bacteria</taxon>
        <taxon>Bacillati</taxon>
        <taxon>Actinomycetota</taxon>
        <taxon>Actinomycetes</taxon>
        <taxon>Kitasatosporales</taxon>
        <taxon>Streptomycetaceae</taxon>
        <taxon>Streptomyces</taxon>
    </lineage>
</organism>
<dbReference type="EMBL" id="CAKXYP010000024">
    <property type="protein sequence ID" value="CAH9419314.1"/>
    <property type="molecule type" value="Genomic_DNA"/>
</dbReference>
<reference evidence="2" key="1">
    <citation type="submission" date="2022-03" db="EMBL/GenBank/DDBJ databases">
        <authorList>
            <person name="Leyn A S."/>
        </authorList>
    </citation>
    <scope>NUCLEOTIDE SEQUENCE</scope>
    <source>
        <strain evidence="2">Streptomyces globisporus 4-3</strain>
    </source>
</reference>
<accession>A0ABM9H6R7</accession>
<gene>
    <name evidence="2" type="ORF">SGL43_06369</name>
</gene>
<protein>
    <submittedName>
        <fullName evidence="2">Efflux ABC transporter, permease protein</fullName>
    </submittedName>
</protein>
<dbReference type="Proteomes" id="UP001154015">
    <property type="component" value="Unassembled WGS sequence"/>
</dbReference>
<proteinExistence type="predicted"/>
<feature type="transmembrane region" description="Helical" evidence="1">
    <location>
        <begin position="98"/>
        <end position="117"/>
    </location>
</feature>
<evidence type="ECO:0000313" key="3">
    <source>
        <dbReference type="Proteomes" id="UP001154015"/>
    </source>
</evidence>
<keyword evidence="1" id="KW-0472">Membrane</keyword>
<keyword evidence="1" id="KW-0812">Transmembrane</keyword>
<sequence>MAALRPRAEENAGRAEPLLATGLSRSRWLGSHVAVALTGGTVLLVLAGLCFGVSGAASAGDGSLVLELTLAAAAYAPALWVTVGGAVLLFGWFPRAGAVAWIVAVYALPVGCLGPVLRLPDGLTNLSPFGHVPRLPAAPMTWTPLLALTAVAAGLVALGLVGLRRRDLDTT</sequence>
<evidence type="ECO:0000313" key="2">
    <source>
        <dbReference type="EMBL" id="CAH9419314.1"/>
    </source>
</evidence>
<name>A0ABM9H6R7_STRGL</name>
<evidence type="ECO:0000256" key="1">
    <source>
        <dbReference type="SAM" id="Phobius"/>
    </source>
</evidence>
<keyword evidence="1" id="KW-1133">Transmembrane helix</keyword>